<dbReference type="PANTHER" id="PTHR11439">
    <property type="entry name" value="GAG-POL-RELATED RETROTRANSPOSON"/>
    <property type="match status" value="1"/>
</dbReference>
<name>A0ABQ4ZF45_9ASTR</name>
<dbReference type="Proteomes" id="UP001151760">
    <property type="component" value="Unassembled WGS sequence"/>
</dbReference>
<evidence type="ECO:0000313" key="2">
    <source>
        <dbReference type="EMBL" id="GJS88829.1"/>
    </source>
</evidence>
<comment type="caution">
    <text evidence="2">The sequence shown here is derived from an EMBL/GenBank/DDBJ whole genome shotgun (WGS) entry which is preliminary data.</text>
</comment>
<dbReference type="InterPro" id="IPR013103">
    <property type="entry name" value="RVT_2"/>
</dbReference>
<organism evidence="2 3">
    <name type="scientific">Tanacetum coccineum</name>
    <dbReference type="NCBI Taxonomy" id="301880"/>
    <lineage>
        <taxon>Eukaryota</taxon>
        <taxon>Viridiplantae</taxon>
        <taxon>Streptophyta</taxon>
        <taxon>Embryophyta</taxon>
        <taxon>Tracheophyta</taxon>
        <taxon>Spermatophyta</taxon>
        <taxon>Magnoliopsida</taxon>
        <taxon>eudicotyledons</taxon>
        <taxon>Gunneridae</taxon>
        <taxon>Pentapetalae</taxon>
        <taxon>asterids</taxon>
        <taxon>campanulids</taxon>
        <taxon>Asterales</taxon>
        <taxon>Asteraceae</taxon>
        <taxon>Asteroideae</taxon>
        <taxon>Anthemideae</taxon>
        <taxon>Anthemidinae</taxon>
        <taxon>Tanacetum</taxon>
    </lineage>
</organism>
<feature type="domain" description="Reverse transcriptase Ty1/copia-type" evidence="1">
    <location>
        <begin position="207"/>
        <end position="285"/>
    </location>
</feature>
<sequence length="600" mass="68449">MHSMGKTIAELHAMLKLYDKGILKKAETPAVLVIQEGKIQKLAYAPKPKILPPPKREQPANDSIYHHCKEVGHWKRICLSYQAELKKRKSASIASTSSIFTIELYTFLIRLGYMILVAKDSVCHHCKEVGHYPKEMMGYYFYNPLENKIFVARNVEFFENNLIVQEVSECELGDLDEPSNYKDALSDFEFDKWLEAMNTKMQSIKANQVWVLVELPPNGQTVGSKWLFKKKTDMDGYVHTFKACLSAKGYTQTYDADYGETFSPIADIRAIRILLAIAAFNDYEIWFEVEIKKIDFTQNPNEPCVYLKASGCNVSFLILHVDDILLIGNNLTMLQEVKSWLCKGFSMKDLGEAAYDGKLQEGVYSNDRKPDYRKSQGAKTPSEVQRMRRVPYASVIGSIMYVVRCTRPDVAFAQNLCSHFQQNPGEIHWTAVKTILKYLRNTKDMVLMYGAKPEAELKVSCYADASFQTDKDDTKSQTRYVFVLNAEYIVAGEASMEAVWMRKFIDGLGNVVPSNKRPMEMLCDNEPAITIANDPGILKGARHFQKKYHYICEVIQEREIVLKKVRTDDNIADPFTKPMSFNKHFEHAMAIGIVPASSLM</sequence>
<reference evidence="2" key="2">
    <citation type="submission" date="2022-01" db="EMBL/GenBank/DDBJ databases">
        <authorList>
            <person name="Yamashiro T."/>
            <person name="Shiraishi A."/>
            <person name="Satake H."/>
            <person name="Nakayama K."/>
        </authorList>
    </citation>
    <scope>NUCLEOTIDE SEQUENCE</scope>
</reference>
<proteinExistence type="predicted"/>
<dbReference type="EMBL" id="BQNB010011304">
    <property type="protein sequence ID" value="GJS88829.1"/>
    <property type="molecule type" value="Genomic_DNA"/>
</dbReference>
<protein>
    <submittedName>
        <fullName evidence="2">Retrotransposon protein, putative, ty1-copia subclass</fullName>
    </submittedName>
</protein>
<evidence type="ECO:0000259" key="1">
    <source>
        <dbReference type="Pfam" id="PF07727"/>
    </source>
</evidence>
<dbReference type="CDD" id="cd09272">
    <property type="entry name" value="RNase_HI_RT_Ty1"/>
    <property type="match status" value="1"/>
</dbReference>
<gene>
    <name evidence="2" type="ORF">Tco_0771465</name>
</gene>
<feature type="domain" description="Reverse transcriptase Ty1/copia-type" evidence="1">
    <location>
        <begin position="291"/>
        <end position="353"/>
    </location>
</feature>
<reference evidence="2" key="1">
    <citation type="journal article" date="2022" name="Int. J. Mol. Sci.">
        <title>Draft Genome of Tanacetum Coccineum: Genomic Comparison of Closely Related Tanacetum-Family Plants.</title>
        <authorList>
            <person name="Yamashiro T."/>
            <person name="Shiraishi A."/>
            <person name="Nakayama K."/>
            <person name="Satake H."/>
        </authorList>
    </citation>
    <scope>NUCLEOTIDE SEQUENCE</scope>
</reference>
<keyword evidence="3" id="KW-1185">Reference proteome</keyword>
<dbReference type="Pfam" id="PF07727">
    <property type="entry name" value="RVT_2"/>
    <property type="match status" value="2"/>
</dbReference>
<evidence type="ECO:0000313" key="3">
    <source>
        <dbReference type="Proteomes" id="UP001151760"/>
    </source>
</evidence>
<dbReference type="PANTHER" id="PTHR11439:SF496">
    <property type="entry name" value="RNA-DIRECTED DNA POLYMERASE"/>
    <property type="match status" value="1"/>
</dbReference>
<accession>A0ABQ4ZF45</accession>